<evidence type="ECO:0000256" key="1">
    <source>
        <dbReference type="ARBA" id="ARBA00001973"/>
    </source>
</evidence>
<keyword evidence="11" id="KW-0119">Carbohydrate metabolism</keyword>
<evidence type="ECO:0000256" key="5">
    <source>
        <dbReference type="ARBA" id="ARBA00022729"/>
    </source>
</evidence>
<evidence type="ECO:0000256" key="6">
    <source>
        <dbReference type="ARBA" id="ARBA00023001"/>
    </source>
</evidence>
<evidence type="ECO:0000256" key="8">
    <source>
        <dbReference type="ARBA" id="ARBA00023008"/>
    </source>
</evidence>
<evidence type="ECO:0000256" key="4">
    <source>
        <dbReference type="ARBA" id="ARBA00022723"/>
    </source>
</evidence>
<feature type="chain" id="PRO_5034107151" description="lytic cellulose monooxygenase (C4-dehydrogenating)" evidence="16">
    <location>
        <begin position="17"/>
        <end position="328"/>
    </location>
</feature>
<comment type="cofactor">
    <cofactor evidence="1">
        <name>Cu(2+)</name>
        <dbReference type="ChEBI" id="CHEBI:29036"/>
    </cofactor>
</comment>
<dbReference type="EC" id="1.14.99.56" evidence="15"/>
<reference evidence="18" key="1">
    <citation type="journal article" date="2020" name="Phytopathology">
        <title>Genome Sequence Resources of Colletotrichum truncatum, C. plurivorum, C. musicola, and C. sojae: Four Species Pathogenic to Soybean (Glycine max).</title>
        <authorList>
            <person name="Rogerio F."/>
            <person name="Boufleur T.R."/>
            <person name="Ciampi-Guillardi M."/>
            <person name="Sukno S.A."/>
            <person name="Thon M.R."/>
            <person name="Massola Junior N.S."/>
            <person name="Baroncelli R."/>
        </authorList>
    </citation>
    <scope>NUCLEOTIDE SEQUENCE</scope>
    <source>
        <strain evidence="18">LFN0074</strain>
    </source>
</reference>
<evidence type="ECO:0000256" key="11">
    <source>
        <dbReference type="ARBA" id="ARBA00023277"/>
    </source>
</evidence>
<comment type="similarity">
    <text evidence="13">Belongs to the polysaccharide monooxygenase AA9 family.</text>
</comment>
<feature type="signal peptide" evidence="16">
    <location>
        <begin position="1"/>
        <end position="16"/>
    </location>
</feature>
<keyword evidence="3" id="KW-0964">Secreted</keyword>
<keyword evidence="9" id="KW-0503">Monooxygenase</keyword>
<keyword evidence="7" id="KW-0560">Oxidoreductase</keyword>
<dbReference type="GO" id="GO:0046872">
    <property type="term" value="F:metal ion binding"/>
    <property type="evidence" value="ECO:0007669"/>
    <property type="project" value="UniProtKB-KW"/>
</dbReference>
<keyword evidence="12" id="KW-0624">Polysaccharide degradation</keyword>
<evidence type="ECO:0000256" key="13">
    <source>
        <dbReference type="ARBA" id="ARBA00044502"/>
    </source>
</evidence>
<evidence type="ECO:0000256" key="12">
    <source>
        <dbReference type="ARBA" id="ARBA00023326"/>
    </source>
</evidence>
<protein>
    <recommendedName>
        <fullName evidence="15">lytic cellulose monooxygenase (C4-dehydrogenating)</fullName>
        <ecNumber evidence="15">1.14.99.56</ecNumber>
    </recommendedName>
</protein>
<dbReference type="Proteomes" id="UP000639643">
    <property type="component" value="Unassembled WGS sequence"/>
</dbReference>
<evidence type="ECO:0000256" key="16">
    <source>
        <dbReference type="SAM" id="SignalP"/>
    </source>
</evidence>
<dbReference type="PANTHER" id="PTHR33353">
    <property type="entry name" value="PUTATIVE (AFU_ORTHOLOGUE AFUA_1G12560)-RELATED"/>
    <property type="match status" value="1"/>
</dbReference>
<dbReference type="GO" id="GO:0030245">
    <property type="term" value="P:cellulose catabolic process"/>
    <property type="evidence" value="ECO:0007669"/>
    <property type="project" value="UniProtKB-KW"/>
</dbReference>
<dbReference type="AlphaFoldDB" id="A0A8H6NCR6"/>
<dbReference type="InterPro" id="IPR000254">
    <property type="entry name" value="CBD"/>
</dbReference>
<dbReference type="PROSITE" id="PS51164">
    <property type="entry name" value="CBM1_2"/>
    <property type="match status" value="1"/>
</dbReference>
<dbReference type="SUPFAM" id="SSF57180">
    <property type="entry name" value="Cellulose-binding domain"/>
    <property type="match status" value="1"/>
</dbReference>
<dbReference type="EMBL" id="WIGM01000357">
    <property type="protein sequence ID" value="KAF6827810.1"/>
    <property type="molecule type" value="Genomic_DNA"/>
</dbReference>
<evidence type="ECO:0000313" key="19">
    <source>
        <dbReference type="Proteomes" id="UP000639643"/>
    </source>
</evidence>
<dbReference type="GO" id="GO:0004497">
    <property type="term" value="F:monooxygenase activity"/>
    <property type="evidence" value="ECO:0007669"/>
    <property type="project" value="UniProtKB-KW"/>
</dbReference>
<dbReference type="InterPro" id="IPR049892">
    <property type="entry name" value="AA9"/>
</dbReference>
<dbReference type="GO" id="GO:0005576">
    <property type="term" value="C:extracellular region"/>
    <property type="evidence" value="ECO:0007669"/>
    <property type="project" value="UniProtKB-SubCell"/>
</dbReference>
<keyword evidence="19" id="KW-1185">Reference proteome</keyword>
<evidence type="ECO:0000259" key="17">
    <source>
        <dbReference type="PROSITE" id="PS51164"/>
    </source>
</evidence>
<dbReference type="PANTHER" id="PTHR33353:SF9">
    <property type="entry name" value="ENDOGLUCANASE II"/>
    <property type="match status" value="1"/>
</dbReference>
<name>A0A8H6NCR6_9PEZI</name>
<evidence type="ECO:0000256" key="2">
    <source>
        <dbReference type="ARBA" id="ARBA00004613"/>
    </source>
</evidence>
<dbReference type="InterPro" id="IPR005103">
    <property type="entry name" value="AA9_LPMO"/>
</dbReference>
<evidence type="ECO:0000256" key="15">
    <source>
        <dbReference type="ARBA" id="ARBA00047174"/>
    </source>
</evidence>
<comment type="catalytic activity">
    <reaction evidence="14">
        <text>[(1-&gt;4)-beta-D-glucosyl]n+m + reduced acceptor + O2 = 4-dehydro-beta-D-glucosyl-[(1-&gt;4)-beta-D-glucosyl]n-1 + [(1-&gt;4)-beta-D-glucosyl]m + acceptor + H2O.</text>
        <dbReference type="EC" id="1.14.99.56"/>
    </reaction>
</comment>
<comment type="subcellular location">
    <subcellularLocation>
        <location evidence="2">Secreted</location>
    </subcellularLocation>
</comment>
<evidence type="ECO:0000256" key="10">
    <source>
        <dbReference type="ARBA" id="ARBA00023157"/>
    </source>
</evidence>
<dbReference type="OrthoDB" id="3238762at2759"/>
<evidence type="ECO:0000256" key="9">
    <source>
        <dbReference type="ARBA" id="ARBA00023033"/>
    </source>
</evidence>
<dbReference type="Pfam" id="PF00734">
    <property type="entry name" value="CBM_1"/>
    <property type="match status" value="1"/>
</dbReference>
<dbReference type="GO" id="GO:0030248">
    <property type="term" value="F:cellulose binding"/>
    <property type="evidence" value="ECO:0007669"/>
    <property type="project" value="InterPro"/>
</dbReference>
<feature type="domain" description="CBM1" evidence="17">
    <location>
        <begin position="291"/>
        <end position="328"/>
    </location>
</feature>
<accession>A0A8H6NCR6</accession>
<evidence type="ECO:0000256" key="14">
    <source>
        <dbReference type="ARBA" id="ARBA00045077"/>
    </source>
</evidence>
<dbReference type="CDD" id="cd21175">
    <property type="entry name" value="LPMO_AA9"/>
    <property type="match status" value="1"/>
</dbReference>
<keyword evidence="10" id="KW-1015">Disulfide bond</keyword>
<dbReference type="SMART" id="SM00236">
    <property type="entry name" value="fCBD"/>
    <property type="match status" value="1"/>
</dbReference>
<keyword evidence="4" id="KW-0479">Metal-binding</keyword>
<dbReference type="InterPro" id="IPR035971">
    <property type="entry name" value="CBD_sf"/>
</dbReference>
<keyword evidence="6" id="KW-0136">Cellulose degradation</keyword>
<keyword evidence="8" id="KW-0186">Copper</keyword>
<sequence length="328" mass="32326">MKSLILALALASQVHGHATFQQLWVDSVDMISLSSLCLPTSNSPVTNVAGADIRCNVGGARGVGGKCPVKAGDVVTVEMHAQPGDRSCKNEAIGGSHYGPVMAYLSKVPDSSTADGSAPWFKIFESGWSAKAGAGSGDDDNWGVKDLNLCCGKVDVPLPKDLENGDYLLRAEVVALHTAGSSGGAQFYMTCFQVTVSGGGGKVYGGVSLPGAYKSSDPGILVNIHGKLNGYVIPGPAVVAGGATKTPGSGGCTGCAATCEVGKGPVGTAVPVPGGGGGGGGNGGGGGGGGCSVAKYQQCGGTGFTGCTTCAAGSTCQAISPPHYYQCA</sequence>
<proteinExistence type="inferred from homology"/>
<comment type="caution">
    <text evidence="18">The sequence shown here is derived from an EMBL/GenBank/DDBJ whole genome shotgun (WGS) entry which is preliminary data.</text>
</comment>
<evidence type="ECO:0000313" key="18">
    <source>
        <dbReference type="EMBL" id="KAF6827810.1"/>
    </source>
</evidence>
<evidence type="ECO:0000256" key="7">
    <source>
        <dbReference type="ARBA" id="ARBA00023002"/>
    </source>
</evidence>
<organism evidence="18 19">
    <name type="scientific">Colletotrichum musicola</name>
    <dbReference type="NCBI Taxonomy" id="2175873"/>
    <lineage>
        <taxon>Eukaryota</taxon>
        <taxon>Fungi</taxon>
        <taxon>Dikarya</taxon>
        <taxon>Ascomycota</taxon>
        <taxon>Pezizomycotina</taxon>
        <taxon>Sordariomycetes</taxon>
        <taxon>Hypocreomycetidae</taxon>
        <taxon>Glomerellales</taxon>
        <taxon>Glomerellaceae</taxon>
        <taxon>Colletotrichum</taxon>
        <taxon>Colletotrichum orchidearum species complex</taxon>
    </lineage>
</organism>
<evidence type="ECO:0000256" key="3">
    <source>
        <dbReference type="ARBA" id="ARBA00022525"/>
    </source>
</evidence>
<dbReference type="Gene3D" id="2.70.50.70">
    <property type="match status" value="1"/>
</dbReference>
<keyword evidence="5 16" id="KW-0732">Signal</keyword>
<dbReference type="Pfam" id="PF03443">
    <property type="entry name" value="AA9"/>
    <property type="match status" value="1"/>
</dbReference>
<gene>
    <name evidence="18" type="ORF">CMUS01_08848</name>
</gene>